<name>A0ABD2NK90_9CUCU</name>
<organism evidence="2 3">
    <name type="scientific">Cryptolaemus montrouzieri</name>
    <dbReference type="NCBI Taxonomy" id="559131"/>
    <lineage>
        <taxon>Eukaryota</taxon>
        <taxon>Metazoa</taxon>
        <taxon>Ecdysozoa</taxon>
        <taxon>Arthropoda</taxon>
        <taxon>Hexapoda</taxon>
        <taxon>Insecta</taxon>
        <taxon>Pterygota</taxon>
        <taxon>Neoptera</taxon>
        <taxon>Endopterygota</taxon>
        <taxon>Coleoptera</taxon>
        <taxon>Polyphaga</taxon>
        <taxon>Cucujiformia</taxon>
        <taxon>Coccinelloidea</taxon>
        <taxon>Coccinellidae</taxon>
        <taxon>Scymninae</taxon>
        <taxon>Scymnini</taxon>
        <taxon>Cryptolaemus</taxon>
    </lineage>
</organism>
<evidence type="ECO:0000256" key="1">
    <source>
        <dbReference type="SAM" id="MobiDB-lite"/>
    </source>
</evidence>
<comment type="caution">
    <text evidence="2">The sequence shown here is derived from an EMBL/GenBank/DDBJ whole genome shotgun (WGS) entry which is preliminary data.</text>
</comment>
<evidence type="ECO:0000313" key="2">
    <source>
        <dbReference type="EMBL" id="KAL3278965.1"/>
    </source>
</evidence>
<evidence type="ECO:0000313" key="3">
    <source>
        <dbReference type="Proteomes" id="UP001516400"/>
    </source>
</evidence>
<feature type="compositionally biased region" description="Polar residues" evidence="1">
    <location>
        <begin position="132"/>
        <end position="144"/>
    </location>
</feature>
<reference evidence="2 3" key="1">
    <citation type="journal article" date="2021" name="BMC Biol.">
        <title>Horizontally acquired antibacterial genes associated with adaptive radiation of ladybird beetles.</title>
        <authorList>
            <person name="Li H.S."/>
            <person name="Tang X.F."/>
            <person name="Huang Y.H."/>
            <person name="Xu Z.Y."/>
            <person name="Chen M.L."/>
            <person name="Du X.Y."/>
            <person name="Qiu B.Y."/>
            <person name="Chen P.T."/>
            <person name="Zhang W."/>
            <person name="Slipinski A."/>
            <person name="Escalona H.E."/>
            <person name="Waterhouse R.M."/>
            <person name="Zwick A."/>
            <person name="Pang H."/>
        </authorList>
    </citation>
    <scope>NUCLEOTIDE SEQUENCE [LARGE SCALE GENOMIC DNA]</scope>
    <source>
        <strain evidence="2">SYSU2018</strain>
    </source>
</reference>
<protein>
    <submittedName>
        <fullName evidence="2">Uncharacterized protein</fullName>
    </submittedName>
</protein>
<accession>A0ABD2NK90</accession>
<dbReference type="Proteomes" id="UP001516400">
    <property type="component" value="Unassembled WGS sequence"/>
</dbReference>
<proteinExistence type="predicted"/>
<dbReference type="EMBL" id="JABFTP020000124">
    <property type="protein sequence ID" value="KAL3278965.1"/>
    <property type="molecule type" value="Genomic_DNA"/>
</dbReference>
<feature type="region of interest" description="Disordered" evidence="1">
    <location>
        <begin position="131"/>
        <end position="200"/>
    </location>
</feature>
<keyword evidence="3" id="KW-1185">Reference proteome</keyword>
<sequence>MSTPARSAEEYDAVLLGLPSNITHELEPQAEAVFRSSEHFWDENPDRRSTKDRFAGVFTPVWEKKVSVANITLYKWIRSTSIYQFNASAIPEEAFAPSTLSGRIFEADSSSDDDIPFSEVRRHIIANRKKSTNYIKPTPGSSGVQRKLLLKSTKTQQENTEKSTNGTEPAPGPSGVQQTLPFKSRDTQKENTVLLKLSPL</sequence>
<feature type="compositionally biased region" description="Polar residues" evidence="1">
    <location>
        <begin position="152"/>
        <end position="167"/>
    </location>
</feature>
<gene>
    <name evidence="2" type="ORF">HHI36_016483</name>
</gene>
<dbReference type="AlphaFoldDB" id="A0ABD2NK90"/>